<dbReference type="AlphaFoldDB" id="A0A834I593"/>
<feature type="region of interest" description="Disordered" evidence="1">
    <location>
        <begin position="68"/>
        <end position="98"/>
    </location>
</feature>
<dbReference type="EMBL" id="JAACXV010013654">
    <property type="protein sequence ID" value="KAF7272917.1"/>
    <property type="molecule type" value="Genomic_DNA"/>
</dbReference>
<keyword evidence="3" id="KW-1185">Reference proteome</keyword>
<evidence type="ECO:0000313" key="2">
    <source>
        <dbReference type="EMBL" id="KAF7272917.1"/>
    </source>
</evidence>
<sequence length="131" mass="15526">MKTTNYHLGERPQDRRLSLHPIHLQIQFLDVHDARGDLKTAAERLHRRLNNRRNPFRRAKRYFLVTPDRNSIGALPRRKSKQNQHDRRPCPAYSSVRRRQMERRDLFLRGLAFANSTVPAGKEQKDSRSTC</sequence>
<protein>
    <submittedName>
        <fullName evidence="2">Uncharacterized protein</fullName>
    </submittedName>
</protein>
<organism evidence="2 3">
    <name type="scientific">Rhynchophorus ferrugineus</name>
    <name type="common">Red palm weevil</name>
    <name type="synonym">Curculio ferrugineus</name>
    <dbReference type="NCBI Taxonomy" id="354439"/>
    <lineage>
        <taxon>Eukaryota</taxon>
        <taxon>Metazoa</taxon>
        <taxon>Ecdysozoa</taxon>
        <taxon>Arthropoda</taxon>
        <taxon>Hexapoda</taxon>
        <taxon>Insecta</taxon>
        <taxon>Pterygota</taxon>
        <taxon>Neoptera</taxon>
        <taxon>Endopterygota</taxon>
        <taxon>Coleoptera</taxon>
        <taxon>Polyphaga</taxon>
        <taxon>Cucujiformia</taxon>
        <taxon>Curculionidae</taxon>
        <taxon>Dryophthorinae</taxon>
        <taxon>Rhynchophorus</taxon>
    </lineage>
</organism>
<accession>A0A834I593</accession>
<comment type="caution">
    <text evidence="2">The sequence shown here is derived from an EMBL/GenBank/DDBJ whole genome shotgun (WGS) entry which is preliminary data.</text>
</comment>
<dbReference type="Proteomes" id="UP000625711">
    <property type="component" value="Unassembled WGS sequence"/>
</dbReference>
<reference evidence="2" key="1">
    <citation type="submission" date="2020-08" db="EMBL/GenBank/DDBJ databases">
        <title>Genome sequencing and assembly of the red palm weevil Rhynchophorus ferrugineus.</title>
        <authorList>
            <person name="Dias G.B."/>
            <person name="Bergman C.M."/>
            <person name="Manee M."/>
        </authorList>
    </citation>
    <scope>NUCLEOTIDE SEQUENCE</scope>
    <source>
        <strain evidence="2">AA-2017</strain>
        <tissue evidence="2">Whole larva</tissue>
    </source>
</reference>
<evidence type="ECO:0000256" key="1">
    <source>
        <dbReference type="SAM" id="MobiDB-lite"/>
    </source>
</evidence>
<name>A0A834I593_RHYFE</name>
<gene>
    <name evidence="2" type="ORF">GWI33_014334</name>
</gene>
<proteinExistence type="predicted"/>
<evidence type="ECO:0000313" key="3">
    <source>
        <dbReference type="Proteomes" id="UP000625711"/>
    </source>
</evidence>